<protein>
    <submittedName>
        <fullName evidence="2">Uncharacterized protein</fullName>
    </submittedName>
</protein>
<evidence type="ECO:0000313" key="1">
    <source>
        <dbReference type="EMBL" id="CAH9085430.1"/>
    </source>
</evidence>
<reference evidence="2" key="1">
    <citation type="submission" date="2022-07" db="EMBL/GenBank/DDBJ databases">
        <authorList>
            <person name="Macas J."/>
            <person name="Novak P."/>
            <person name="Neumann P."/>
        </authorList>
    </citation>
    <scope>NUCLEOTIDE SEQUENCE</scope>
</reference>
<dbReference type="EMBL" id="CAMAPF010000051">
    <property type="protein sequence ID" value="CAH9085430.1"/>
    <property type="molecule type" value="Genomic_DNA"/>
</dbReference>
<evidence type="ECO:0000313" key="3">
    <source>
        <dbReference type="Proteomes" id="UP001152523"/>
    </source>
</evidence>
<proteinExistence type="predicted"/>
<name>A0AAV0GIX0_9ASTE</name>
<comment type="caution">
    <text evidence="2">The sequence shown here is derived from an EMBL/GenBank/DDBJ whole genome shotgun (WGS) entry which is preliminary data.</text>
</comment>
<organism evidence="2 3">
    <name type="scientific">Cuscuta epithymum</name>
    <dbReference type="NCBI Taxonomy" id="186058"/>
    <lineage>
        <taxon>Eukaryota</taxon>
        <taxon>Viridiplantae</taxon>
        <taxon>Streptophyta</taxon>
        <taxon>Embryophyta</taxon>
        <taxon>Tracheophyta</taxon>
        <taxon>Spermatophyta</taxon>
        <taxon>Magnoliopsida</taxon>
        <taxon>eudicotyledons</taxon>
        <taxon>Gunneridae</taxon>
        <taxon>Pentapetalae</taxon>
        <taxon>asterids</taxon>
        <taxon>lamiids</taxon>
        <taxon>Solanales</taxon>
        <taxon>Convolvulaceae</taxon>
        <taxon>Cuscuteae</taxon>
        <taxon>Cuscuta</taxon>
        <taxon>Cuscuta subgen. Cuscuta</taxon>
    </lineage>
</organism>
<dbReference type="EMBL" id="CAMAPF010001140">
    <property type="protein sequence ID" value="CAH9147907.1"/>
    <property type="molecule type" value="Genomic_DNA"/>
</dbReference>
<keyword evidence="3" id="KW-1185">Reference proteome</keyword>
<dbReference type="Proteomes" id="UP001152523">
    <property type="component" value="Unassembled WGS sequence"/>
</dbReference>
<sequence length="105" mass="12415">MSASSGCVNGPRREICGRGKKIILKLLEDRRKIEELTIYLDELRMAYDGRVEQKIAMYQAERKRHNLKDEEQKKEDTLANQFDLCDEIIQDNDALRSFLHDYFPH</sequence>
<evidence type="ECO:0000313" key="2">
    <source>
        <dbReference type="EMBL" id="CAH9147907.1"/>
    </source>
</evidence>
<gene>
    <name evidence="2" type="ORF">CEPIT_LOCUS44089</name>
    <name evidence="1" type="ORF">CEPIT_LOCUS9269</name>
</gene>
<accession>A0AAV0GIX0</accession>
<dbReference type="AlphaFoldDB" id="A0AAV0GIX0"/>